<dbReference type="AlphaFoldDB" id="A0A238Y7S2"/>
<accession>A0A238Y7S2</accession>
<reference evidence="2" key="1">
    <citation type="submission" date="2017-06" db="EMBL/GenBank/DDBJ databases">
        <authorList>
            <person name="Varghese N."/>
            <person name="Submissions S."/>
        </authorList>
    </citation>
    <scope>NUCLEOTIDE SEQUENCE [LARGE SCALE GENOMIC DNA]</scope>
    <source>
        <strain evidence="2">DSM 15668</strain>
    </source>
</reference>
<protein>
    <submittedName>
        <fullName evidence="1">Uncharacterized protein</fullName>
    </submittedName>
</protein>
<proteinExistence type="predicted"/>
<organism evidence="1 2">
    <name type="scientific">Desulfurobacterium atlanticum</name>
    <dbReference type="NCBI Taxonomy" id="240169"/>
    <lineage>
        <taxon>Bacteria</taxon>
        <taxon>Pseudomonadati</taxon>
        <taxon>Aquificota</taxon>
        <taxon>Aquificia</taxon>
        <taxon>Desulfurobacteriales</taxon>
        <taxon>Desulfurobacteriaceae</taxon>
        <taxon>Desulfurobacterium</taxon>
    </lineage>
</organism>
<evidence type="ECO:0000313" key="1">
    <source>
        <dbReference type="EMBL" id="SNR67002.1"/>
    </source>
</evidence>
<dbReference type="Proteomes" id="UP000198405">
    <property type="component" value="Unassembled WGS sequence"/>
</dbReference>
<keyword evidence="2" id="KW-1185">Reference proteome</keyword>
<dbReference type="OrthoDB" id="9779564at2"/>
<dbReference type="RefSeq" id="WP_089322522.1">
    <property type="nucleotide sequence ID" value="NZ_FZOB01000002.1"/>
</dbReference>
<evidence type="ECO:0000313" key="2">
    <source>
        <dbReference type="Proteomes" id="UP000198405"/>
    </source>
</evidence>
<gene>
    <name evidence="1" type="ORF">SAMN06265340_102180</name>
</gene>
<sequence>MELLTWTPILFAKKEFPRDESGKPFLPGNVIKEGIISAFIYYYIKKDRDIESRVKLYLLKQHLNPDEVVRRIKEIISDKYPEILNFEVIERIDLSSGEIYTTTAEVFHLKNWKEIETFKVEVFKGKIELPLKIKILEKLKAAGHSFCEALARMEMRMLGEHPIVETFYKPLLNDMKRWEIPLRLGMWTDTKFRGNLLFFWRIKEVRNRIFEELKIDIRPTKVIYLPREKATAGWCEIKI</sequence>
<name>A0A238Y7S2_9BACT</name>
<dbReference type="EMBL" id="FZOB01000002">
    <property type="protein sequence ID" value="SNR67002.1"/>
    <property type="molecule type" value="Genomic_DNA"/>
</dbReference>